<comment type="caution">
    <text evidence="10">The sequence shown here is derived from an EMBL/GenBank/DDBJ whole genome shotgun (WGS) entry which is preliminary data.</text>
</comment>
<gene>
    <name evidence="10" type="ORF">ACFQ33_14145</name>
</gene>
<dbReference type="InterPro" id="IPR000515">
    <property type="entry name" value="MetI-like"/>
</dbReference>
<proteinExistence type="inferred from homology"/>
<dbReference type="CDD" id="cd06261">
    <property type="entry name" value="TM_PBP2"/>
    <property type="match status" value="1"/>
</dbReference>
<evidence type="ECO:0000256" key="8">
    <source>
        <dbReference type="RuleBase" id="RU363032"/>
    </source>
</evidence>
<dbReference type="SUPFAM" id="SSF161098">
    <property type="entry name" value="MetI-like"/>
    <property type="match status" value="1"/>
</dbReference>
<dbReference type="PANTHER" id="PTHR43357:SF4">
    <property type="entry name" value="INNER MEMBRANE ABC TRANSPORTER PERMEASE PROTEIN YDCV"/>
    <property type="match status" value="1"/>
</dbReference>
<keyword evidence="6 8" id="KW-1133">Transmembrane helix</keyword>
<protein>
    <submittedName>
        <fullName evidence="10">ABC transporter permease subunit</fullName>
    </submittedName>
</protein>
<dbReference type="PROSITE" id="PS50928">
    <property type="entry name" value="ABC_TM1"/>
    <property type="match status" value="1"/>
</dbReference>
<accession>A0ABW3YYM3</accession>
<comment type="similarity">
    <text evidence="8">Belongs to the binding-protein-dependent transport system permease family.</text>
</comment>
<dbReference type="Gene3D" id="1.10.3720.10">
    <property type="entry name" value="MetI-like"/>
    <property type="match status" value="1"/>
</dbReference>
<evidence type="ECO:0000256" key="1">
    <source>
        <dbReference type="ARBA" id="ARBA00004429"/>
    </source>
</evidence>
<dbReference type="InterPro" id="IPR035906">
    <property type="entry name" value="MetI-like_sf"/>
</dbReference>
<keyword evidence="4" id="KW-0997">Cell inner membrane</keyword>
<evidence type="ECO:0000259" key="9">
    <source>
        <dbReference type="PROSITE" id="PS50928"/>
    </source>
</evidence>
<dbReference type="PANTHER" id="PTHR43357">
    <property type="entry name" value="INNER MEMBRANE ABC TRANSPORTER PERMEASE PROTEIN YDCV"/>
    <property type="match status" value="1"/>
</dbReference>
<keyword evidence="7 8" id="KW-0472">Membrane</keyword>
<evidence type="ECO:0000256" key="3">
    <source>
        <dbReference type="ARBA" id="ARBA00022475"/>
    </source>
</evidence>
<feature type="transmembrane region" description="Helical" evidence="8">
    <location>
        <begin position="32"/>
        <end position="55"/>
    </location>
</feature>
<evidence type="ECO:0000256" key="5">
    <source>
        <dbReference type="ARBA" id="ARBA00022692"/>
    </source>
</evidence>
<feature type="transmembrane region" description="Helical" evidence="8">
    <location>
        <begin position="272"/>
        <end position="293"/>
    </location>
</feature>
<evidence type="ECO:0000256" key="2">
    <source>
        <dbReference type="ARBA" id="ARBA00022448"/>
    </source>
</evidence>
<organism evidence="10 11">
    <name type="scientific">Mycoplana ramosa</name>
    <name type="common">Mycoplana bullata</name>
    <dbReference type="NCBI Taxonomy" id="40837"/>
    <lineage>
        <taxon>Bacteria</taxon>
        <taxon>Pseudomonadati</taxon>
        <taxon>Pseudomonadota</taxon>
        <taxon>Alphaproteobacteria</taxon>
        <taxon>Hyphomicrobiales</taxon>
        <taxon>Rhizobiaceae</taxon>
        <taxon>Mycoplana</taxon>
    </lineage>
</organism>
<keyword evidence="2 8" id="KW-0813">Transport</keyword>
<feature type="transmembrane region" description="Helical" evidence="8">
    <location>
        <begin position="165"/>
        <end position="188"/>
    </location>
</feature>
<dbReference type="EMBL" id="JBHTNF010000008">
    <property type="protein sequence ID" value="MFD1329031.1"/>
    <property type="molecule type" value="Genomic_DNA"/>
</dbReference>
<reference evidence="11" key="1">
    <citation type="journal article" date="2019" name="Int. J. Syst. Evol. Microbiol.">
        <title>The Global Catalogue of Microorganisms (GCM) 10K type strain sequencing project: providing services to taxonomists for standard genome sequencing and annotation.</title>
        <authorList>
            <consortium name="The Broad Institute Genomics Platform"/>
            <consortium name="The Broad Institute Genome Sequencing Center for Infectious Disease"/>
            <person name="Wu L."/>
            <person name="Ma J."/>
        </authorList>
    </citation>
    <scope>NUCLEOTIDE SEQUENCE [LARGE SCALE GENOMIC DNA]</scope>
    <source>
        <strain evidence="11">CCUG 55609</strain>
    </source>
</reference>
<evidence type="ECO:0000313" key="11">
    <source>
        <dbReference type="Proteomes" id="UP001597173"/>
    </source>
</evidence>
<feature type="transmembrane region" description="Helical" evidence="8">
    <location>
        <begin position="209"/>
        <end position="233"/>
    </location>
</feature>
<evidence type="ECO:0000313" key="10">
    <source>
        <dbReference type="EMBL" id="MFD1329031.1"/>
    </source>
</evidence>
<keyword evidence="3" id="KW-1003">Cell membrane</keyword>
<feature type="transmembrane region" description="Helical" evidence="8">
    <location>
        <begin position="81"/>
        <end position="104"/>
    </location>
</feature>
<keyword evidence="11" id="KW-1185">Reference proteome</keyword>
<comment type="subcellular location">
    <subcellularLocation>
        <location evidence="1">Cell inner membrane</location>
        <topology evidence="1">Multi-pass membrane protein</topology>
    </subcellularLocation>
    <subcellularLocation>
        <location evidence="8">Cell membrane</location>
        <topology evidence="8">Multi-pass membrane protein</topology>
    </subcellularLocation>
</comment>
<dbReference type="Proteomes" id="UP001597173">
    <property type="component" value="Unassembled WGS sequence"/>
</dbReference>
<evidence type="ECO:0000256" key="7">
    <source>
        <dbReference type="ARBA" id="ARBA00023136"/>
    </source>
</evidence>
<feature type="domain" description="ABC transmembrane type-1" evidence="9">
    <location>
        <begin position="81"/>
        <end position="293"/>
    </location>
</feature>
<evidence type="ECO:0000256" key="6">
    <source>
        <dbReference type="ARBA" id="ARBA00022989"/>
    </source>
</evidence>
<evidence type="ECO:0000256" key="4">
    <source>
        <dbReference type="ARBA" id="ARBA00022519"/>
    </source>
</evidence>
<dbReference type="Pfam" id="PF00528">
    <property type="entry name" value="BPD_transp_1"/>
    <property type="match status" value="1"/>
</dbReference>
<sequence>MTATASSGIVAERGLFAPVLALRRLALAWGPALPIIIVCSATLILPCLVLTRASFAEATGTGFTLSNWTAVFSSKSAQVQILNSLQLCAVVATIAVIVGTPLTWTMTRLGRRGRAFNLGILTVAQNFSGIGLAFGFTAAIGAYGMITLMLRAGGLTFNPPAGSSFWGFVIAYEYGFVPMFVLMTLPAMRSIRPEWWDACQCCGAGRLRFWISIALPMLLPYIAAGWILTFTAAMSLYGLPVALAAEGRPIYPLITLDMSRTMLGSLFGSQRMPVMAVILMIFAALSLVLYRILLKRGAKWL</sequence>
<keyword evidence="5 8" id="KW-0812">Transmembrane</keyword>
<name>A0ABW3YYM3_MYCRA</name>
<feature type="transmembrane region" description="Helical" evidence="8">
    <location>
        <begin position="116"/>
        <end position="145"/>
    </location>
</feature>
<dbReference type="RefSeq" id="WP_374836030.1">
    <property type="nucleotide sequence ID" value="NZ_JBHEEW010000002.1"/>
</dbReference>